<protein>
    <submittedName>
        <fullName evidence="10">Family 65 glycosyl hydrolase</fullName>
    </submittedName>
</protein>
<proteinExistence type="inferred from homology"/>
<dbReference type="GO" id="GO:0016757">
    <property type="term" value="F:glycosyltransferase activity"/>
    <property type="evidence" value="ECO:0007669"/>
    <property type="project" value="UniProtKB-KW"/>
</dbReference>
<evidence type="ECO:0000259" key="7">
    <source>
        <dbReference type="Pfam" id="PF03632"/>
    </source>
</evidence>
<evidence type="ECO:0000256" key="2">
    <source>
        <dbReference type="ARBA" id="ARBA00022676"/>
    </source>
</evidence>
<comment type="similarity">
    <text evidence="1">Belongs to the glycosyl hydrolase 65 family.</text>
</comment>
<keyword evidence="10" id="KW-0378">Hydrolase</keyword>
<feature type="binding site" evidence="6">
    <location>
        <begin position="617"/>
        <end position="618"/>
    </location>
    <ligand>
        <name>substrate</name>
    </ligand>
</feature>
<accession>A0A9W6RK91</accession>
<feature type="domain" description="Glycoside hydrolase family 65 N-terminal" evidence="9">
    <location>
        <begin position="16"/>
        <end position="266"/>
    </location>
</feature>
<comment type="caution">
    <text evidence="10">The sequence shown here is derived from an EMBL/GenBank/DDBJ whole genome shotgun (WGS) entry which is preliminary data.</text>
</comment>
<evidence type="ECO:0000256" key="3">
    <source>
        <dbReference type="ARBA" id="ARBA00022679"/>
    </source>
</evidence>
<sequence length="808" mass="90204">MPPERARTTGPWCVVYQGFDPAEVRLREALCTLGNGYFATRGAAPEASAGSVHYPGTYIAGCYDRLSSWVAGRRVVNEDLVNAPNWLPLTFRAENGRWFAPEGFRLLEHRQELDLRHGLLRRWLRYQDEAGRVTAVDQQRLVSMDDPHLAAMLTTIRAENWSGSLELRSGLDARVRNRGVARYRGLADRHLIVDSAGADGDLLWLTVDTATSAVRIALACRNAVHACEATRRETHGEPGWIARHVTVEMSPGEAVTIEKVAGLHTSLDSPAEPPAAAARRSAASAPCFAELRARHGRAWDRLWRRARLDVGGGPAQRTVNLHMFHVLQTVSPHTAGVDAGVPARGLHGEAYRGHVFWDELFVLPFLSLRFPEVVRALLRYRRRRLPAARRAAREAGHTGAMYPWQSGSDGREETQVLHLNPRSGRWLPDNSRLQRQVGLAIAYNIWQYHQASGDLEFLCEEGAETLLEIARFWADVATYDRSRGRYDIRGVMGPDEYHDAYPDADRPGLDNNAYTNVMAAWTLWRALDVLDLLPPGRRAVLRKRLALTDEELAQFDDVSRRLRVVFHRDGIISQFEGYEELAELDWEGYRNRYGDIRRLDRILEAEGDTPNRYKASKQADVLMLFYLLTADELRALFARLGYRFAPATIPETVRYYLARTSHGSTLSAVVHAWVLARSDRPASWRFFLEALDGDLHDVQGGTTSEGIHLGAMAGTLDLAQRCYTGLELRDGVLRVDPALPPDLPGLAMELEYRGHSGLRLSADNRAVRLALPLSTRPPVRVAVDDGPVTVLAAGRSVRFGLGGEDGTG</sequence>
<dbReference type="PANTHER" id="PTHR11051:SF8">
    <property type="entry name" value="PROTEIN-GLUCOSYLGALACTOSYLHYDROXYLYSINE GLUCOSIDASE"/>
    <property type="match status" value="1"/>
</dbReference>
<keyword evidence="4" id="KW-0326">Glycosidase</keyword>
<reference evidence="10" key="1">
    <citation type="submission" date="2023-03" db="EMBL/GenBank/DDBJ databases">
        <title>Actinoallomurus iriomotensis NBRC 103681.</title>
        <authorList>
            <person name="Ichikawa N."/>
            <person name="Sato H."/>
            <person name="Tonouchi N."/>
        </authorList>
    </citation>
    <scope>NUCLEOTIDE SEQUENCE</scope>
    <source>
        <strain evidence="10">NBRC 103681</strain>
    </source>
</reference>
<dbReference type="PIRSF" id="PIRSF036289">
    <property type="entry name" value="Glycosyl_hydrolase_malt_phosph"/>
    <property type="match status" value="1"/>
</dbReference>
<dbReference type="GO" id="GO:0004553">
    <property type="term" value="F:hydrolase activity, hydrolyzing O-glycosyl compounds"/>
    <property type="evidence" value="ECO:0007669"/>
    <property type="project" value="TreeGrafter"/>
</dbReference>
<evidence type="ECO:0000256" key="4">
    <source>
        <dbReference type="ARBA" id="ARBA00023295"/>
    </source>
</evidence>
<name>A0A9W6RK91_9ACTN</name>
<dbReference type="InterPro" id="IPR017045">
    <property type="entry name" value="Malt_Pase/Glycosyl_Hdrlase"/>
</dbReference>
<organism evidence="10 11">
    <name type="scientific">Actinoallomurus iriomotensis</name>
    <dbReference type="NCBI Taxonomy" id="478107"/>
    <lineage>
        <taxon>Bacteria</taxon>
        <taxon>Bacillati</taxon>
        <taxon>Actinomycetota</taxon>
        <taxon>Actinomycetes</taxon>
        <taxon>Streptosporangiales</taxon>
        <taxon>Thermomonosporaceae</taxon>
        <taxon>Actinoallomurus</taxon>
    </lineage>
</organism>
<dbReference type="InterPro" id="IPR037018">
    <property type="entry name" value="GH65_N"/>
</dbReference>
<dbReference type="PANTHER" id="PTHR11051">
    <property type="entry name" value="GLYCOSYL HYDROLASE-RELATED"/>
    <property type="match status" value="1"/>
</dbReference>
<dbReference type="GO" id="GO:0030246">
    <property type="term" value="F:carbohydrate binding"/>
    <property type="evidence" value="ECO:0007669"/>
    <property type="project" value="InterPro"/>
</dbReference>
<evidence type="ECO:0000259" key="9">
    <source>
        <dbReference type="Pfam" id="PF03636"/>
    </source>
</evidence>
<evidence type="ECO:0000256" key="6">
    <source>
        <dbReference type="PIRSR" id="PIRSR036289-51"/>
    </source>
</evidence>
<dbReference type="Gene3D" id="2.60.420.10">
    <property type="entry name" value="Maltose phosphorylase, domain 3"/>
    <property type="match status" value="1"/>
</dbReference>
<dbReference type="InterPro" id="IPR005196">
    <property type="entry name" value="Glyco_hydro_65_N"/>
</dbReference>
<dbReference type="Gene3D" id="2.70.98.40">
    <property type="entry name" value="Glycoside hydrolase, family 65, N-terminal domain"/>
    <property type="match status" value="1"/>
</dbReference>
<dbReference type="Gene3D" id="1.50.10.10">
    <property type="match status" value="1"/>
</dbReference>
<dbReference type="InterPro" id="IPR008928">
    <property type="entry name" value="6-hairpin_glycosidase_sf"/>
</dbReference>
<feature type="active site" description="Proton donor" evidence="5">
    <location>
        <position position="496"/>
    </location>
</feature>
<dbReference type="GO" id="GO:0005975">
    <property type="term" value="P:carbohydrate metabolic process"/>
    <property type="evidence" value="ECO:0007669"/>
    <property type="project" value="InterPro"/>
</dbReference>
<dbReference type="Pfam" id="PF03633">
    <property type="entry name" value="Glyco_hydro_65C"/>
    <property type="match status" value="1"/>
</dbReference>
<evidence type="ECO:0000256" key="5">
    <source>
        <dbReference type="PIRSR" id="PIRSR036289-50"/>
    </source>
</evidence>
<evidence type="ECO:0000256" key="1">
    <source>
        <dbReference type="ARBA" id="ARBA00006768"/>
    </source>
</evidence>
<evidence type="ECO:0000313" key="11">
    <source>
        <dbReference type="Proteomes" id="UP001165135"/>
    </source>
</evidence>
<dbReference type="AlphaFoldDB" id="A0A9W6RK91"/>
<dbReference type="Pfam" id="PF03636">
    <property type="entry name" value="Glyco_hydro_65N"/>
    <property type="match status" value="1"/>
</dbReference>
<dbReference type="Proteomes" id="UP001165135">
    <property type="component" value="Unassembled WGS sequence"/>
</dbReference>
<dbReference type="FunFam" id="1.50.10.10:FF:000053">
    <property type="entry name" value="Putative glycosyl hydrolase"/>
    <property type="match status" value="1"/>
</dbReference>
<feature type="domain" description="Glycoside hydrolase family 65 C-terminal" evidence="8">
    <location>
        <begin position="726"/>
        <end position="790"/>
    </location>
</feature>
<dbReference type="InterPro" id="IPR012341">
    <property type="entry name" value="6hp_glycosidase-like_sf"/>
</dbReference>
<dbReference type="InterPro" id="IPR005195">
    <property type="entry name" value="Glyco_hydro_65_M"/>
</dbReference>
<evidence type="ECO:0000259" key="8">
    <source>
        <dbReference type="Pfam" id="PF03633"/>
    </source>
</evidence>
<dbReference type="Pfam" id="PF03632">
    <property type="entry name" value="Glyco_hydro_65m"/>
    <property type="match status" value="1"/>
</dbReference>
<evidence type="ECO:0000313" key="10">
    <source>
        <dbReference type="EMBL" id="GLY75557.1"/>
    </source>
</evidence>
<keyword evidence="2" id="KW-0328">Glycosyltransferase</keyword>
<gene>
    <name evidence="10" type="ORF">Airi01_038240</name>
</gene>
<dbReference type="InterPro" id="IPR005194">
    <property type="entry name" value="Glyco_hydro_65_C"/>
</dbReference>
<dbReference type="InterPro" id="IPR011013">
    <property type="entry name" value="Gal_mutarotase_sf_dom"/>
</dbReference>
<keyword evidence="3" id="KW-0808">Transferase</keyword>
<feature type="domain" description="Glycoside hydrolase family 65 central catalytic" evidence="7">
    <location>
        <begin position="321"/>
        <end position="716"/>
    </location>
</feature>
<feature type="binding site" evidence="6">
    <location>
        <begin position="357"/>
        <end position="358"/>
    </location>
    <ligand>
        <name>substrate</name>
    </ligand>
</feature>
<dbReference type="RefSeq" id="WP_285622725.1">
    <property type="nucleotide sequence ID" value="NZ_BSTJ01000004.1"/>
</dbReference>
<dbReference type="SUPFAM" id="SSF48208">
    <property type="entry name" value="Six-hairpin glycosidases"/>
    <property type="match status" value="1"/>
</dbReference>
<dbReference type="SUPFAM" id="SSF74650">
    <property type="entry name" value="Galactose mutarotase-like"/>
    <property type="match status" value="1"/>
</dbReference>
<dbReference type="EMBL" id="BSTJ01000004">
    <property type="protein sequence ID" value="GLY75557.1"/>
    <property type="molecule type" value="Genomic_DNA"/>
</dbReference>